<dbReference type="Pfam" id="PF04938">
    <property type="entry name" value="SIP1"/>
    <property type="match status" value="1"/>
</dbReference>
<comment type="caution">
    <text evidence="1">The sequence shown here is derived from an EMBL/GenBank/DDBJ whole genome shotgun (WGS) entry which is preliminary data.</text>
</comment>
<evidence type="ECO:0008006" key="3">
    <source>
        <dbReference type="Google" id="ProtNLM"/>
    </source>
</evidence>
<sequence>MYELPGYDPDSEHLKSHQEMYVEPPTRYIDLDTIPQDESEFNHKSRIENMLPQPAIMRESKNVLPSPHTKSNPHYEHQAHCERLLREFEDTRKILMEQDLQKMYPLNCEISNKDEENLCYFCLGYDLFCKIYRPRSHHQFMESQDPLLNIVSHFTQNDIMILIKYLHRWFVLIGMENAIAKWLYALLSVLKKDLDEEEERFFETFRDECAVRLEDCHSSEAMNLHLIYLIIHNYFCTGMYNIVRHFHVCASINL</sequence>
<accession>A0A8X6QJM6</accession>
<keyword evidence="2" id="KW-1185">Reference proteome</keyword>
<evidence type="ECO:0000313" key="2">
    <source>
        <dbReference type="Proteomes" id="UP000887013"/>
    </source>
</evidence>
<organism evidence="1 2">
    <name type="scientific">Nephila pilipes</name>
    <name type="common">Giant wood spider</name>
    <name type="synonym">Nephila maculata</name>
    <dbReference type="NCBI Taxonomy" id="299642"/>
    <lineage>
        <taxon>Eukaryota</taxon>
        <taxon>Metazoa</taxon>
        <taxon>Ecdysozoa</taxon>
        <taxon>Arthropoda</taxon>
        <taxon>Chelicerata</taxon>
        <taxon>Arachnida</taxon>
        <taxon>Araneae</taxon>
        <taxon>Araneomorphae</taxon>
        <taxon>Entelegynae</taxon>
        <taxon>Araneoidea</taxon>
        <taxon>Nephilidae</taxon>
        <taxon>Nephila</taxon>
    </lineage>
</organism>
<dbReference type="InterPro" id="IPR035426">
    <property type="entry name" value="Gemin2/Brr1"/>
</dbReference>
<dbReference type="AlphaFoldDB" id="A0A8X6QJM6"/>
<gene>
    <name evidence="1" type="primary">AVEN_166608_1</name>
    <name evidence="1" type="ORF">NPIL_502161</name>
</gene>
<dbReference type="Proteomes" id="UP000887013">
    <property type="component" value="Unassembled WGS sequence"/>
</dbReference>
<dbReference type="Gene3D" id="1.20.58.1070">
    <property type="match status" value="1"/>
</dbReference>
<reference evidence="1" key="1">
    <citation type="submission" date="2020-08" db="EMBL/GenBank/DDBJ databases">
        <title>Multicomponent nature underlies the extraordinary mechanical properties of spider dragline silk.</title>
        <authorList>
            <person name="Kono N."/>
            <person name="Nakamura H."/>
            <person name="Mori M."/>
            <person name="Yoshida Y."/>
            <person name="Ohtoshi R."/>
            <person name="Malay A.D."/>
            <person name="Moran D.A.P."/>
            <person name="Tomita M."/>
            <person name="Numata K."/>
            <person name="Arakawa K."/>
        </authorList>
    </citation>
    <scope>NUCLEOTIDE SEQUENCE</scope>
</reference>
<evidence type="ECO:0000313" key="1">
    <source>
        <dbReference type="EMBL" id="GFU28837.1"/>
    </source>
</evidence>
<name>A0A8X6QJM6_NEPPI</name>
<proteinExistence type="predicted"/>
<dbReference type="GO" id="GO:0000387">
    <property type="term" value="P:spliceosomal snRNP assembly"/>
    <property type="evidence" value="ECO:0007669"/>
    <property type="project" value="InterPro"/>
</dbReference>
<protein>
    <recommendedName>
        <fullName evidence="3">Gem-associated protein 2</fullName>
    </recommendedName>
</protein>
<dbReference type="EMBL" id="BMAW01082351">
    <property type="protein sequence ID" value="GFU28837.1"/>
    <property type="molecule type" value="Genomic_DNA"/>
</dbReference>